<dbReference type="STRING" id="326424.FRAAL2535"/>
<dbReference type="HOGENOM" id="CLU_2301705_0_0_11"/>
<name>Q0RMR5_FRAAA</name>
<protein>
    <submittedName>
        <fullName evidence="1">Uncharacterized protein</fullName>
    </submittedName>
</protein>
<keyword evidence="2" id="KW-1185">Reference proteome</keyword>
<dbReference type="Proteomes" id="UP000000657">
    <property type="component" value="Chromosome"/>
</dbReference>
<organism evidence="1 2">
    <name type="scientific">Frankia alni (strain DSM 45986 / CECT 9034 / ACN14a)</name>
    <dbReference type="NCBI Taxonomy" id="326424"/>
    <lineage>
        <taxon>Bacteria</taxon>
        <taxon>Bacillati</taxon>
        <taxon>Actinomycetota</taxon>
        <taxon>Actinomycetes</taxon>
        <taxon>Frankiales</taxon>
        <taxon>Frankiaceae</taxon>
        <taxon>Frankia</taxon>
    </lineage>
</organism>
<gene>
    <name evidence="1" type="ordered locus">FRAAL2535</name>
</gene>
<evidence type="ECO:0000313" key="2">
    <source>
        <dbReference type="Proteomes" id="UP000000657"/>
    </source>
</evidence>
<reference evidence="1 2" key="1">
    <citation type="journal article" date="2007" name="Genome Res.">
        <title>Genome characteristics of facultatively symbiotic Frankia sp. strains reflect host range and host plant biogeography.</title>
        <authorList>
            <person name="Normand P."/>
            <person name="Lapierre P."/>
            <person name="Tisa L.S."/>
            <person name="Gogarten J.P."/>
            <person name="Alloisio N."/>
            <person name="Bagnarol E."/>
            <person name="Bassi C.A."/>
            <person name="Berry A.M."/>
            <person name="Bickhart D.M."/>
            <person name="Choisne N."/>
            <person name="Couloux A."/>
            <person name="Cournoyer B."/>
            <person name="Cruveiller S."/>
            <person name="Daubin V."/>
            <person name="Demange N."/>
            <person name="Francino M.P."/>
            <person name="Goltsman E."/>
            <person name="Huang Y."/>
            <person name="Kopp O.R."/>
            <person name="Labarre L."/>
            <person name="Lapidus A."/>
            <person name="Lavire C."/>
            <person name="Marechal J."/>
            <person name="Martinez M."/>
            <person name="Mastronunzio J.E."/>
            <person name="Mullin B.C."/>
            <person name="Niemann J."/>
            <person name="Pujic P."/>
            <person name="Rawnsley T."/>
            <person name="Rouy Z."/>
            <person name="Schenowitz C."/>
            <person name="Sellstedt A."/>
            <person name="Tavares F."/>
            <person name="Tomkins J.P."/>
            <person name="Vallenet D."/>
            <person name="Valverde C."/>
            <person name="Wall L.G."/>
            <person name="Wang Y."/>
            <person name="Medigue C."/>
            <person name="Benson D.R."/>
        </authorList>
    </citation>
    <scope>NUCLEOTIDE SEQUENCE [LARGE SCALE GENOMIC DNA]</scope>
    <source>
        <strain evidence="2">DSM 45986 / CECT 9034 / ACN14a</strain>
    </source>
</reference>
<sequence>MSSLATVGFDEKSGALIPQVPQCVSSLPAGMLECAFRAKVEEIALVVILGLPFRFSAVPRRSVAARGGRFGRNHTARRFQRALVRLSVPFDSWHDRQMAA</sequence>
<dbReference type="EMBL" id="CT573213">
    <property type="protein sequence ID" value="CAJ61182.1"/>
    <property type="molecule type" value="Genomic_DNA"/>
</dbReference>
<proteinExistence type="predicted"/>
<accession>Q0RMR5</accession>
<dbReference type="KEGG" id="fal:FRAAL2535"/>
<evidence type="ECO:0000313" key="1">
    <source>
        <dbReference type="EMBL" id="CAJ61182.1"/>
    </source>
</evidence>
<dbReference type="AlphaFoldDB" id="Q0RMR5"/>